<evidence type="ECO:0000256" key="3">
    <source>
        <dbReference type="ARBA" id="ARBA00022478"/>
    </source>
</evidence>
<dbReference type="AlphaFoldDB" id="A0A7J6U8Y2"/>
<keyword evidence="5" id="KW-0548">Nucleotidyltransferase</keyword>
<dbReference type="Pfam" id="PF00562">
    <property type="entry name" value="RNA_pol_Rpb2_6"/>
    <property type="match status" value="1"/>
</dbReference>
<evidence type="ECO:0000313" key="8">
    <source>
        <dbReference type="EMBL" id="KAF4753196.1"/>
    </source>
</evidence>
<dbReference type="InterPro" id="IPR015712">
    <property type="entry name" value="DNA-dir_RNA_pol_su2"/>
</dbReference>
<evidence type="ECO:0000256" key="5">
    <source>
        <dbReference type="ARBA" id="ARBA00022695"/>
    </source>
</evidence>
<dbReference type="GO" id="GO:0003899">
    <property type="term" value="F:DNA-directed RNA polymerase activity"/>
    <property type="evidence" value="ECO:0007669"/>
    <property type="project" value="UniProtKB-EC"/>
</dbReference>
<evidence type="ECO:0000259" key="7">
    <source>
        <dbReference type="Pfam" id="PF00562"/>
    </source>
</evidence>
<dbReference type="PROSITE" id="PS01166">
    <property type="entry name" value="RNA_POL_BETA"/>
    <property type="match status" value="1"/>
</dbReference>
<proteinExistence type="inferred from homology"/>
<dbReference type="EMBL" id="JABANM010002070">
    <property type="protein sequence ID" value="KAF4753196.1"/>
    <property type="molecule type" value="Genomic_DNA"/>
</dbReference>
<reference evidence="8 9" key="1">
    <citation type="submission" date="2020-04" db="EMBL/GenBank/DDBJ databases">
        <title>Perkinsus olseni comparative genomics.</title>
        <authorList>
            <person name="Bogema D.R."/>
        </authorList>
    </citation>
    <scope>NUCLEOTIDE SEQUENCE [LARGE SCALE GENOMIC DNA]</scope>
    <source>
        <strain evidence="8">ATCC PRA-205</strain>
    </source>
</reference>
<dbReference type="GO" id="GO:0000428">
    <property type="term" value="C:DNA-directed RNA polymerase complex"/>
    <property type="evidence" value="ECO:0007669"/>
    <property type="project" value="UniProtKB-KW"/>
</dbReference>
<dbReference type="GO" id="GO:0006351">
    <property type="term" value="P:DNA-templated transcription"/>
    <property type="evidence" value="ECO:0007669"/>
    <property type="project" value="InterPro"/>
</dbReference>
<dbReference type="SUPFAM" id="SSF64484">
    <property type="entry name" value="beta and beta-prime subunits of DNA dependent RNA-polymerase"/>
    <property type="match status" value="1"/>
</dbReference>
<protein>
    <recommendedName>
        <fullName evidence="2">DNA-directed RNA polymerase</fullName>
        <ecNumber evidence="2">2.7.7.6</ecNumber>
    </recommendedName>
</protein>
<organism evidence="8 9">
    <name type="scientific">Perkinsus olseni</name>
    <name type="common">Perkinsus atlanticus</name>
    <dbReference type="NCBI Taxonomy" id="32597"/>
    <lineage>
        <taxon>Eukaryota</taxon>
        <taxon>Sar</taxon>
        <taxon>Alveolata</taxon>
        <taxon>Perkinsozoa</taxon>
        <taxon>Perkinsea</taxon>
        <taxon>Perkinsida</taxon>
        <taxon>Perkinsidae</taxon>
        <taxon>Perkinsus</taxon>
    </lineage>
</organism>
<dbReference type="Gene3D" id="2.40.50.150">
    <property type="match status" value="1"/>
</dbReference>
<dbReference type="Proteomes" id="UP000574390">
    <property type="component" value="Unassembled WGS sequence"/>
</dbReference>
<evidence type="ECO:0000256" key="4">
    <source>
        <dbReference type="ARBA" id="ARBA00022679"/>
    </source>
</evidence>
<gene>
    <name evidence="8" type="primary">RPB2_3</name>
    <name evidence="8" type="ORF">FOZ62_020749</name>
</gene>
<dbReference type="InterPro" id="IPR007121">
    <property type="entry name" value="RNA_pol_bsu_CS"/>
</dbReference>
<evidence type="ECO:0000256" key="2">
    <source>
        <dbReference type="ARBA" id="ARBA00012418"/>
    </source>
</evidence>
<dbReference type="GO" id="GO:0003677">
    <property type="term" value="F:DNA binding"/>
    <property type="evidence" value="ECO:0007669"/>
    <property type="project" value="InterPro"/>
</dbReference>
<dbReference type="GO" id="GO:0032549">
    <property type="term" value="F:ribonucleoside binding"/>
    <property type="evidence" value="ECO:0007669"/>
    <property type="project" value="InterPro"/>
</dbReference>
<sequence length="120" mass="13385">MLSVNARGHKFTKIRVRTLRVPTIGDKFASRHGQKGTMGISYRQEDMPFTQFGVVPDIIMNPHAVPSRMTIGHLVECLLGKVGLLSGEEGDATPFSQVTVHEIMARLHELGFQRQGREVM</sequence>
<dbReference type="EC" id="2.7.7.6" evidence="2"/>
<comment type="caution">
    <text evidence="8">The sequence shown here is derived from an EMBL/GenBank/DDBJ whole genome shotgun (WGS) entry which is preliminary data.</text>
</comment>
<keyword evidence="6" id="KW-0804">Transcription</keyword>
<dbReference type="Gene3D" id="2.40.270.10">
    <property type="entry name" value="DNA-directed RNA polymerase, subunit 2, domain 6"/>
    <property type="match status" value="1"/>
</dbReference>
<dbReference type="InterPro" id="IPR037033">
    <property type="entry name" value="DNA-dir_RNAP_su2_hyb_sf"/>
</dbReference>
<feature type="domain" description="DNA-directed RNA polymerase subunit 2 hybrid-binding" evidence="7">
    <location>
        <begin position="5"/>
        <end position="120"/>
    </location>
</feature>
<comment type="similarity">
    <text evidence="1">Belongs to the RNA polymerase beta chain family.</text>
</comment>
<feature type="non-terminal residue" evidence="8">
    <location>
        <position position="1"/>
    </location>
</feature>
<dbReference type="InterPro" id="IPR007120">
    <property type="entry name" value="DNA-dir_RNAP_su2_dom"/>
</dbReference>
<evidence type="ECO:0000313" key="9">
    <source>
        <dbReference type="Proteomes" id="UP000574390"/>
    </source>
</evidence>
<evidence type="ECO:0000256" key="1">
    <source>
        <dbReference type="ARBA" id="ARBA00006835"/>
    </source>
</evidence>
<keyword evidence="4" id="KW-0808">Transferase</keyword>
<evidence type="ECO:0000256" key="6">
    <source>
        <dbReference type="ARBA" id="ARBA00023163"/>
    </source>
</evidence>
<dbReference type="InterPro" id="IPR014724">
    <property type="entry name" value="RNA_pol_RPB2_OB-fold"/>
</dbReference>
<keyword evidence="3" id="KW-0240">DNA-directed RNA polymerase</keyword>
<dbReference type="PANTHER" id="PTHR20856">
    <property type="entry name" value="DNA-DIRECTED RNA POLYMERASE I SUBUNIT 2"/>
    <property type="match status" value="1"/>
</dbReference>
<name>A0A7J6U8Y2_PEROL</name>
<accession>A0A7J6U8Y2</accession>